<comment type="caution">
    <text evidence="1">The sequence shown here is derived from an EMBL/GenBank/DDBJ whole genome shotgun (WGS) entry which is preliminary data.</text>
</comment>
<dbReference type="AlphaFoldDB" id="A0A0F9UUP5"/>
<reference evidence="1" key="1">
    <citation type="journal article" date="2015" name="Nature">
        <title>Complex archaea that bridge the gap between prokaryotes and eukaryotes.</title>
        <authorList>
            <person name="Spang A."/>
            <person name="Saw J.H."/>
            <person name="Jorgensen S.L."/>
            <person name="Zaremba-Niedzwiedzka K."/>
            <person name="Martijn J."/>
            <person name="Lind A.E."/>
            <person name="van Eijk R."/>
            <person name="Schleper C."/>
            <person name="Guy L."/>
            <person name="Ettema T.J."/>
        </authorList>
    </citation>
    <scope>NUCLEOTIDE SEQUENCE</scope>
</reference>
<evidence type="ECO:0000313" key="1">
    <source>
        <dbReference type="EMBL" id="KKN64896.1"/>
    </source>
</evidence>
<sequence>MRSGIPISWGAIFEECFPNDKSMTRLDFVAEATKVDSGEDATKELKGIVLGRQMDRSRAGIADHRIKIGKPRNGE</sequence>
<accession>A0A0F9UUP5</accession>
<proteinExistence type="predicted"/>
<gene>
    <name evidence="1" type="ORF">LCGC14_0487300</name>
</gene>
<dbReference type="EMBL" id="LAZR01000541">
    <property type="protein sequence ID" value="KKN64896.1"/>
    <property type="molecule type" value="Genomic_DNA"/>
</dbReference>
<protein>
    <submittedName>
        <fullName evidence="1">Uncharacterized protein</fullName>
    </submittedName>
</protein>
<organism evidence="1">
    <name type="scientific">marine sediment metagenome</name>
    <dbReference type="NCBI Taxonomy" id="412755"/>
    <lineage>
        <taxon>unclassified sequences</taxon>
        <taxon>metagenomes</taxon>
        <taxon>ecological metagenomes</taxon>
    </lineage>
</organism>
<name>A0A0F9UUP5_9ZZZZ</name>